<proteinExistence type="predicted"/>
<keyword evidence="1" id="KW-1133">Transmembrane helix</keyword>
<feature type="transmembrane region" description="Helical" evidence="1">
    <location>
        <begin position="72"/>
        <end position="98"/>
    </location>
</feature>
<keyword evidence="1" id="KW-0472">Membrane</keyword>
<organism evidence="2 3">
    <name type="scientific">Malus baccata</name>
    <name type="common">Siberian crab apple</name>
    <name type="synonym">Pyrus baccata</name>
    <dbReference type="NCBI Taxonomy" id="106549"/>
    <lineage>
        <taxon>Eukaryota</taxon>
        <taxon>Viridiplantae</taxon>
        <taxon>Streptophyta</taxon>
        <taxon>Embryophyta</taxon>
        <taxon>Tracheophyta</taxon>
        <taxon>Spermatophyta</taxon>
        <taxon>Magnoliopsida</taxon>
        <taxon>eudicotyledons</taxon>
        <taxon>Gunneridae</taxon>
        <taxon>Pentapetalae</taxon>
        <taxon>rosids</taxon>
        <taxon>fabids</taxon>
        <taxon>Rosales</taxon>
        <taxon>Rosaceae</taxon>
        <taxon>Amygdaloideae</taxon>
        <taxon>Maleae</taxon>
        <taxon>Malus</taxon>
    </lineage>
</organism>
<feature type="transmembrane region" description="Helical" evidence="1">
    <location>
        <begin position="30"/>
        <end position="52"/>
    </location>
</feature>
<feature type="transmembrane region" description="Helical" evidence="1">
    <location>
        <begin position="118"/>
        <end position="142"/>
    </location>
</feature>
<accession>A0A540NSY6</accession>
<dbReference type="Proteomes" id="UP000315295">
    <property type="component" value="Unassembled WGS sequence"/>
</dbReference>
<dbReference type="AlphaFoldDB" id="A0A540NSY6"/>
<protein>
    <submittedName>
        <fullName evidence="2">Uncharacterized protein</fullName>
    </submittedName>
</protein>
<comment type="caution">
    <text evidence="2">The sequence shown here is derived from an EMBL/GenBank/DDBJ whole genome shotgun (WGS) entry which is preliminary data.</text>
</comment>
<dbReference type="EMBL" id="VIEB01000005">
    <property type="protein sequence ID" value="TQE14156.1"/>
    <property type="molecule type" value="Genomic_DNA"/>
</dbReference>
<evidence type="ECO:0000256" key="1">
    <source>
        <dbReference type="SAM" id="Phobius"/>
    </source>
</evidence>
<gene>
    <name evidence="2" type="ORF">C1H46_000075</name>
</gene>
<reference evidence="2 3" key="1">
    <citation type="journal article" date="2019" name="G3 (Bethesda)">
        <title>Sequencing of a Wild Apple (Malus baccata) Genome Unravels the Differences Between Cultivated and Wild Apple Species Regarding Disease Resistance and Cold Tolerance.</title>
        <authorList>
            <person name="Chen X."/>
        </authorList>
    </citation>
    <scope>NUCLEOTIDE SEQUENCE [LARGE SCALE GENOMIC DNA]</scope>
    <source>
        <strain evidence="3">cv. Shandingzi</strain>
        <tissue evidence="2">Leaves</tissue>
    </source>
</reference>
<keyword evidence="3" id="KW-1185">Reference proteome</keyword>
<evidence type="ECO:0000313" key="2">
    <source>
        <dbReference type="EMBL" id="TQE14156.1"/>
    </source>
</evidence>
<sequence>MEGRKKTGSSSSSFTSELFGSKESSASSGIFWAIFASSSKDFVLFPCFFNYFSKNFDGVSYCFLRLFYWVLIFIYAFFVFACVFGKCLIWMDIVLLLLQMVPRKRVKGESKSITNMDIISSITLLILYVCMKQGEMYILYLFTRYILGSLYTKPSVLAPI</sequence>
<keyword evidence="1" id="KW-0812">Transmembrane</keyword>
<evidence type="ECO:0000313" key="3">
    <source>
        <dbReference type="Proteomes" id="UP000315295"/>
    </source>
</evidence>
<name>A0A540NSY6_MALBA</name>